<feature type="compositionally biased region" description="Basic and acidic residues" evidence="1">
    <location>
        <begin position="357"/>
        <end position="374"/>
    </location>
</feature>
<sequence length="412" mass="44370">SNQVSVLYCEGQFFVGSALNGSVGSGPDDASPLWFCFCSRKPESQKVHILGWMRMMMMVSSSSTEKMKKKPPKDSLTLLPCFYFVEREEEEEPELILDGGLPRYTSSLTSDLLPVEDGMEMAVDEEEEEKEEEKDEDRSGALKHVAVSTGLPDARDSEADSDLTLTDTDTESVPPSSSLAPGSGALCDDQERSFLGDMGFFMFQCVPHLYRVEVWPEDGQSLGLSIVGGRHVIKRLKNGEELKGIFIKQVLPNSPAAKTHCLKTGDKILEVSGVDLRAASHNEAVSAIKSAPSPVVFIVQSLSATPRNGLSCTAGFCSMAIGPSPANVSLEPADGTIRGDCANVINSFQLQQTQSQADRDRASGKAHSLIETHPQRGQQGAALSELTVISEFSSTGGLFSAQQMGQSFTSDS</sequence>
<dbReference type="PROSITE" id="PS50106">
    <property type="entry name" value="PDZ"/>
    <property type="match status" value="1"/>
</dbReference>
<dbReference type="SUPFAM" id="SSF50156">
    <property type="entry name" value="PDZ domain-like"/>
    <property type="match status" value="1"/>
</dbReference>
<dbReference type="InterPro" id="IPR036034">
    <property type="entry name" value="PDZ_sf"/>
</dbReference>
<dbReference type="Pfam" id="PF00595">
    <property type="entry name" value="PDZ"/>
    <property type="match status" value="1"/>
</dbReference>
<dbReference type="CDD" id="cd06671">
    <property type="entry name" value="PDZ7_MUPP1-PD6_PATJ-like"/>
    <property type="match status" value="1"/>
</dbReference>
<feature type="region of interest" description="Disordered" evidence="1">
    <location>
        <begin position="121"/>
        <end position="185"/>
    </location>
</feature>
<feature type="non-terminal residue" evidence="3">
    <location>
        <position position="1"/>
    </location>
</feature>
<dbReference type="PANTHER" id="PTHR23119">
    <property type="entry name" value="DISCS LARGE"/>
    <property type="match status" value="1"/>
</dbReference>
<proteinExistence type="predicted"/>
<reference evidence="3 4" key="1">
    <citation type="submission" date="2021-06" db="EMBL/GenBank/DDBJ databases">
        <authorList>
            <person name="Palmer J.M."/>
        </authorList>
    </citation>
    <scope>NUCLEOTIDE SEQUENCE [LARGE SCALE GENOMIC DNA]</scope>
    <source>
        <strain evidence="3 4">GA_2019</strain>
        <tissue evidence="3">Muscle</tissue>
    </source>
</reference>
<evidence type="ECO:0000313" key="4">
    <source>
        <dbReference type="Proteomes" id="UP001476798"/>
    </source>
</evidence>
<dbReference type="EMBL" id="JAHRIO010010714">
    <property type="protein sequence ID" value="MEQ2161648.1"/>
    <property type="molecule type" value="Genomic_DNA"/>
</dbReference>
<dbReference type="SMART" id="SM00228">
    <property type="entry name" value="PDZ"/>
    <property type="match status" value="1"/>
</dbReference>
<comment type="caution">
    <text evidence="3">The sequence shown here is derived from an EMBL/GenBank/DDBJ whole genome shotgun (WGS) entry which is preliminary data.</text>
</comment>
<dbReference type="InterPro" id="IPR001478">
    <property type="entry name" value="PDZ"/>
</dbReference>
<evidence type="ECO:0000256" key="1">
    <source>
        <dbReference type="SAM" id="MobiDB-lite"/>
    </source>
</evidence>
<protein>
    <recommendedName>
        <fullName evidence="2">PDZ domain-containing protein</fullName>
    </recommendedName>
</protein>
<gene>
    <name evidence="3" type="ORF">GOODEAATRI_011624</name>
</gene>
<dbReference type="InterPro" id="IPR050614">
    <property type="entry name" value="Synaptic_Scaffolding_LAP-MAGUK"/>
</dbReference>
<feature type="domain" description="PDZ" evidence="2">
    <location>
        <begin position="211"/>
        <end position="303"/>
    </location>
</feature>
<name>A0ABV0MRC7_9TELE</name>
<evidence type="ECO:0000313" key="3">
    <source>
        <dbReference type="EMBL" id="MEQ2161648.1"/>
    </source>
</evidence>
<evidence type="ECO:0000259" key="2">
    <source>
        <dbReference type="PROSITE" id="PS50106"/>
    </source>
</evidence>
<dbReference type="Gene3D" id="2.30.42.10">
    <property type="match status" value="1"/>
</dbReference>
<feature type="region of interest" description="Disordered" evidence="1">
    <location>
        <begin position="352"/>
        <end position="382"/>
    </location>
</feature>
<feature type="compositionally biased region" description="Acidic residues" evidence="1">
    <location>
        <begin position="121"/>
        <end position="135"/>
    </location>
</feature>
<organism evidence="3 4">
    <name type="scientific">Goodea atripinnis</name>
    <dbReference type="NCBI Taxonomy" id="208336"/>
    <lineage>
        <taxon>Eukaryota</taxon>
        <taxon>Metazoa</taxon>
        <taxon>Chordata</taxon>
        <taxon>Craniata</taxon>
        <taxon>Vertebrata</taxon>
        <taxon>Euteleostomi</taxon>
        <taxon>Actinopterygii</taxon>
        <taxon>Neopterygii</taxon>
        <taxon>Teleostei</taxon>
        <taxon>Neoteleostei</taxon>
        <taxon>Acanthomorphata</taxon>
        <taxon>Ovalentaria</taxon>
        <taxon>Atherinomorphae</taxon>
        <taxon>Cyprinodontiformes</taxon>
        <taxon>Goodeidae</taxon>
        <taxon>Goodea</taxon>
    </lineage>
</organism>
<feature type="compositionally biased region" description="Low complexity" evidence="1">
    <location>
        <begin position="162"/>
        <end position="185"/>
    </location>
</feature>
<dbReference type="Proteomes" id="UP001476798">
    <property type="component" value="Unassembled WGS sequence"/>
</dbReference>
<accession>A0ABV0MRC7</accession>
<keyword evidence="4" id="KW-1185">Reference proteome</keyword>
<dbReference type="PANTHER" id="PTHR23119:SF44">
    <property type="entry name" value="PROTEIN LAP4"/>
    <property type="match status" value="1"/>
</dbReference>